<dbReference type="EMBL" id="JAVRRJ010000009">
    <property type="protein sequence ID" value="KAK5081509.1"/>
    <property type="molecule type" value="Genomic_DNA"/>
</dbReference>
<dbReference type="Proteomes" id="UP001309876">
    <property type="component" value="Unassembled WGS sequence"/>
</dbReference>
<reference evidence="1 2" key="1">
    <citation type="submission" date="2023-08" db="EMBL/GenBank/DDBJ databases">
        <title>Black Yeasts Isolated from many extreme environments.</title>
        <authorList>
            <person name="Coleine C."/>
            <person name="Stajich J.E."/>
            <person name="Selbmann L."/>
        </authorList>
    </citation>
    <scope>NUCLEOTIDE SEQUENCE [LARGE SCALE GENOMIC DNA]</scope>
    <source>
        <strain evidence="1 2">CCFEE 5910</strain>
    </source>
</reference>
<comment type="caution">
    <text evidence="1">The sequence shown here is derived from an EMBL/GenBank/DDBJ whole genome shotgun (WGS) entry which is preliminary data.</text>
</comment>
<proteinExistence type="predicted"/>
<dbReference type="AlphaFoldDB" id="A0AAN7YD56"/>
<protein>
    <submittedName>
        <fullName evidence="1">Uncharacterized protein</fullName>
    </submittedName>
</protein>
<sequence>MQAISPNDCQLSDFELKLSFSAQLENSENDNPDIAAQESMSDLQLGDQPEVYLVELPAPSCVPTGPELEFWKFRSDSAADEQTGHLYAARWIWETYAEQRRLEGKLMHGGVALHHPGRPFSMTCQVKGKASKPGGIRLKFSSEHHCPRVWQVVPEICEDDLQRHIDALEAEMIRLNTTGVLQPMLPRSTEDLLRREGHEYASAQISGSANPHFGDNIYYNSGFDTTSSRAGPVLG</sequence>
<evidence type="ECO:0000313" key="1">
    <source>
        <dbReference type="EMBL" id="KAK5081509.1"/>
    </source>
</evidence>
<keyword evidence="2" id="KW-1185">Reference proteome</keyword>
<accession>A0AAN7YD56</accession>
<evidence type="ECO:0000313" key="2">
    <source>
        <dbReference type="Proteomes" id="UP001309876"/>
    </source>
</evidence>
<gene>
    <name evidence="1" type="ORF">LTR05_007640</name>
</gene>
<name>A0AAN7YD56_9EURO</name>
<organism evidence="1 2">
    <name type="scientific">Lithohypha guttulata</name>
    <dbReference type="NCBI Taxonomy" id="1690604"/>
    <lineage>
        <taxon>Eukaryota</taxon>
        <taxon>Fungi</taxon>
        <taxon>Dikarya</taxon>
        <taxon>Ascomycota</taxon>
        <taxon>Pezizomycotina</taxon>
        <taxon>Eurotiomycetes</taxon>
        <taxon>Chaetothyriomycetidae</taxon>
        <taxon>Chaetothyriales</taxon>
        <taxon>Trichomeriaceae</taxon>
        <taxon>Lithohypha</taxon>
    </lineage>
</organism>